<organism evidence="1 2">
    <name type="scientific">Phyllobacterium zundukense</name>
    <dbReference type="NCBI Taxonomy" id="1867719"/>
    <lineage>
        <taxon>Bacteria</taxon>
        <taxon>Pseudomonadati</taxon>
        <taxon>Pseudomonadota</taxon>
        <taxon>Alphaproteobacteria</taxon>
        <taxon>Hyphomicrobiales</taxon>
        <taxon>Phyllobacteriaceae</taxon>
        <taxon>Phyllobacterium</taxon>
    </lineage>
</organism>
<dbReference type="EMBL" id="CP104973">
    <property type="protein sequence ID" value="UXN62743.1"/>
    <property type="molecule type" value="Genomic_DNA"/>
</dbReference>
<name>A0ACD4DAB2_9HYPH</name>
<protein>
    <submittedName>
        <fullName evidence="1">PhzF family phenazine biosynthesis protein</fullName>
    </submittedName>
</protein>
<evidence type="ECO:0000313" key="1">
    <source>
        <dbReference type="EMBL" id="UXN62743.1"/>
    </source>
</evidence>
<proteinExistence type="predicted"/>
<evidence type="ECO:0000313" key="2">
    <source>
        <dbReference type="Proteomes" id="UP001061991"/>
    </source>
</evidence>
<keyword evidence="2" id="KW-1185">Reference proteome</keyword>
<gene>
    <name evidence="1" type="ORF">N8E88_24385</name>
</gene>
<dbReference type="Proteomes" id="UP001061991">
    <property type="component" value="Chromosome"/>
</dbReference>
<reference evidence="1" key="1">
    <citation type="submission" date="2022-09" db="EMBL/GenBank/DDBJ databases">
        <title>Interaction between co-microsymbionts with complementary sets of symbiotic genes in legume-rhizobium systems.</title>
        <authorList>
            <person name="Safronova V."/>
            <person name="Sazanova A."/>
            <person name="Afonin A."/>
            <person name="Chirak E."/>
        </authorList>
    </citation>
    <scope>NUCLEOTIDE SEQUENCE</scope>
    <source>
        <strain evidence="1">A18/3m</strain>
    </source>
</reference>
<accession>A0ACD4DAB2</accession>
<sequence>MGREQMAGRRYEVYDVFTDEVLAGNPLAIVHDADGLDDIAMQRIAREFNLSETVFVLPAKNSAHTAWARIFTPDYEMPFAGHPTVGTAVALAQNRFGEVRDTQDALIILEEQVGPVRCGVKLSENGAFAEFDLPKLPQRILYKYDKIAIANALRLEPKEIGFENHVPSIWDAGVPFMLVPVHGLEAAGRIVINQIAMKDVAPTIGHRQLPVYAYCRETMLHDSHFHSRMFVSDEGTYEDPATGSATAAFAGAIHAFDEPLDGVLRLSIEQGYEMGRPSRLQLELDIVDQKLTGGRIGGSAIRVAEGRLFV</sequence>